<sequence>MNLQPQVQALIDEAPQDGGMPAAIRIIAPLLQELAEQRLKFEEYYILQNLQGNWQLTTLQHRQKPGLEKTVVYAFANLQDATRSSRSADLVALPVPVIPLLFQLLALEPVDSILFLETMGDLDQGEEITRYELQQLIQTALRQNQPSPPMDIA</sequence>
<dbReference type="HOGENOM" id="CLU_141604_0_0_3"/>
<name>B0CDL1_ACAM1</name>
<dbReference type="AlphaFoldDB" id="B0CDL1"/>
<evidence type="ECO:0000313" key="2">
    <source>
        <dbReference type="Proteomes" id="UP000000268"/>
    </source>
</evidence>
<keyword evidence="2" id="KW-1185">Reference proteome</keyword>
<dbReference type="eggNOG" id="ENOG5031MCC">
    <property type="taxonomic scope" value="Bacteria"/>
</dbReference>
<dbReference type="OrthoDB" id="529355at2"/>
<gene>
    <name evidence="1" type="ordered locus">AM1_3084</name>
</gene>
<dbReference type="EMBL" id="CP000828">
    <property type="protein sequence ID" value="ABW28080.1"/>
    <property type="molecule type" value="Genomic_DNA"/>
</dbReference>
<protein>
    <submittedName>
        <fullName evidence="1">Uncharacterized protein</fullName>
    </submittedName>
</protein>
<reference evidence="1 2" key="1">
    <citation type="journal article" date="2008" name="Proc. Natl. Acad. Sci. U.S.A.">
        <title>Niche adaptation and genome expansion in the chlorophyll d-producing cyanobacterium Acaryochloris marina.</title>
        <authorList>
            <person name="Swingley W.D."/>
            <person name="Chen M."/>
            <person name="Cheung P.C."/>
            <person name="Conrad A.L."/>
            <person name="Dejesa L.C."/>
            <person name="Hao J."/>
            <person name="Honchak B.M."/>
            <person name="Karbach L.E."/>
            <person name="Kurdoglu A."/>
            <person name="Lahiri S."/>
            <person name="Mastrian S.D."/>
            <person name="Miyashita H."/>
            <person name="Page L."/>
            <person name="Ramakrishna P."/>
            <person name="Satoh S."/>
            <person name="Sattley W.M."/>
            <person name="Shimada Y."/>
            <person name="Taylor H.L."/>
            <person name="Tomo T."/>
            <person name="Tsuchiya T."/>
            <person name="Wang Z.T."/>
            <person name="Raymond J."/>
            <person name="Mimuro M."/>
            <person name="Blankenship R.E."/>
            <person name="Touchman J.W."/>
        </authorList>
    </citation>
    <scope>NUCLEOTIDE SEQUENCE [LARGE SCALE GENOMIC DNA]</scope>
    <source>
        <strain evidence="2">MBIC 11017</strain>
    </source>
</reference>
<evidence type="ECO:0000313" key="1">
    <source>
        <dbReference type="EMBL" id="ABW28080.1"/>
    </source>
</evidence>
<dbReference type="KEGG" id="amr:AM1_3084"/>
<proteinExistence type="predicted"/>
<organism evidence="1 2">
    <name type="scientific">Acaryochloris marina (strain MBIC 11017)</name>
    <dbReference type="NCBI Taxonomy" id="329726"/>
    <lineage>
        <taxon>Bacteria</taxon>
        <taxon>Bacillati</taxon>
        <taxon>Cyanobacteriota</taxon>
        <taxon>Cyanophyceae</taxon>
        <taxon>Acaryochloridales</taxon>
        <taxon>Acaryochloridaceae</taxon>
        <taxon>Acaryochloris</taxon>
    </lineage>
</organism>
<dbReference type="STRING" id="329726.AM1_3084"/>
<dbReference type="Proteomes" id="UP000000268">
    <property type="component" value="Chromosome"/>
</dbReference>
<dbReference type="RefSeq" id="WP_012163510.1">
    <property type="nucleotide sequence ID" value="NC_009925.1"/>
</dbReference>
<accession>B0CDL1</accession>